<dbReference type="EC" id="3.1.26.4" evidence="3"/>
<evidence type="ECO:0000256" key="5">
    <source>
        <dbReference type="ARBA" id="ARBA00022723"/>
    </source>
</evidence>
<feature type="signal peptide" evidence="8">
    <location>
        <begin position="1"/>
        <end position="19"/>
    </location>
</feature>
<accession>A0A2S2NFP2</accession>
<sequence length="130" mass="15073">MYIFCIILVIVNCRNLSSSVPGVQTNNNAEIYAAIRAIDILIDYNEYCVEIMTDSMYLCDCMTKWINKWKYNGWKSCKGNTVANKHMIQQLDRLRNNMNSVTFTHVRGHNNNHGNEQADMLAWQAANELY</sequence>
<comment type="catalytic activity">
    <reaction evidence="1">
        <text>Endonucleolytic cleavage to 5'-phosphomonoester.</text>
        <dbReference type="EC" id="3.1.26.4"/>
    </reaction>
</comment>
<keyword evidence="5" id="KW-0479">Metal-binding</keyword>
<dbReference type="GO" id="GO:0046872">
    <property type="term" value="F:metal ion binding"/>
    <property type="evidence" value="ECO:0007669"/>
    <property type="project" value="UniProtKB-KW"/>
</dbReference>
<dbReference type="Pfam" id="PF00075">
    <property type="entry name" value="RNase_H"/>
    <property type="match status" value="1"/>
</dbReference>
<keyword evidence="7" id="KW-0378">Hydrolase</keyword>
<dbReference type="PROSITE" id="PS50879">
    <property type="entry name" value="RNASE_H_1"/>
    <property type="match status" value="1"/>
</dbReference>
<feature type="domain" description="RNase H type-1" evidence="9">
    <location>
        <begin position="1"/>
        <end position="127"/>
    </location>
</feature>
<dbReference type="PANTHER" id="PTHR10642:SF26">
    <property type="entry name" value="RIBONUCLEASE H1"/>
    <property type="match status" value="1"/>
</dbReference>
<dbReference type="GO" id="GO:0003676">
    <property type="term" value="F:nucleic acid binding"/>
    <property type="evidence" value="ECO:0007669"/>
    <property type="project" value="InterPro"/>
</dbReference>
<dbReference type="Gene3D" id="3.30.420.10">
    <property type="entry name" value="Ribonuclease H-like superfamily/Ribonuclease H"/>
    <property type="match status" value="1"/>
</dbReference>
<reference evidence="10" key="1">
    <citation type="submission" date="2018-04" db="EMBL/GenBank/DDBJ databases">
        <title>Transcriptome of Schizaphis graminum biotype I.</title>
        <authorList>
            <person name="Scully E.D."/>
            <person name="Geib S.M."/>
            <person name="Palmer N.A."/>
            <person name="Koch K."/>
            <person name="Bradshaw J."/>
            <person name="Heng-Moss T."/>
            <person name="Sarath G."/>
        </authorList>
    </citation>
    <scope>NUCLEOTIDE SEQUENCE</scope>
</reference>
<gene>
    <name evidence="10" type="primary">RNASEH1</name>
    <name evidence="10" type="ORF">g.143480</name>
</gene>
<evidence type="ECO:0000256" key="3">
    <source>
        <dbReference type="ARBA" id="ARBA00012180"/>
    </source>
</evidence>
<keyword evidence="8" id="KW-0732">Signal</keyword>
<evidence type="ECO:0000256" key="4">
    <source>
        <dbReference type="ARBA" id="ARBA00022722"/>
    </source>
</evidence>
<comment type="similarity">
    <text evidence="2">Belongs to the RNase H family.</text>
</comment>
<protein>
    <recommendedName>
        <fullName evidence="3">ribonuclease H</fullName>
        <ecNumber evidence="3">3.1.26.4</ecNumber>
    </recommendedName>
</protein>
<evidence type="ECO:0000313" key="10">
    <source>
        <dbReference type="EMBL" id="MBY15742.1"/>
    </source>
</evidence>
<dbReference type="InterPro" id="IPR012337">
    <property type="entry name" value="RNaseH-like_sf"/>
</dbReference>
<dbReference type="GO" id="GO:0004523">
    <property type="term" value="F:RNA-DNA hybrid ribonuclease activity"/>
    <property type="evidence" value="ECO:0007669"/>
    <property type="project" value="UniProtKB-EC"/>
</dbReference>
<dbReference type="InterPro" id="IPR002156">
    <property type="entry name" value="RNaseH_domain"/>
</dbReference>
<evidence type="ECO:0000256" key="8">
    <source>
        <dbReference type="SAM" id="SignalP"/>
    </source>
</evidence>
<feature type="chain" id="PRO_5015616661" description="ribonuclease H" evidence="8">
    <location>
        <begin position="20"/>
        <end position="130"/>
    </location>
</feature>
<dbReference type="CDD" id="cd09280">
    <property type="entry name" value="RNase_HI_eukaryote_like"/>
    <property type="match status" value="1"/>
</dbReference>
<dbReference type="SUPFAM" id="SSF53098">
    <property type="entry name" value="Ribonuclease H-like"/>
    <property type="match status" value="1"/>
</dbReference>
<keyword evidence="6" id="KW-0255">Endonuclease</keyword>
<evidence type="ECO:0000256" key="1">
    <source>
        <dbReference type="ARBA" id="ARBA00000077"/>
    </source>
</evidence>
<evidence type="ECO:0000256" key="2">
    <source>
        <dbReference type="ARBA" id="ARBA00005300"/>
    </source>
</evidence>
<dbReference type="InterPro" id="IPR036397">
    <property type="entry name" value="RNaseH_sf"/>
</dbReference>
<name>A0A2S2NFP2_SCHGA</name>
<dbReference type="EMBL" id="GGMR01003123">
    <property type="protein sequence ID" value="MBY15742.1"/>
    <property type="molecule type" value="Transcribed_RNA"/>
</dbReference>
<keyword evidence="4" id="KW-0540">Nuclease</keyword>
<organism evidence="10">
    <name type="scientific">Schizaphis graminum</name>
    <name type="common">Green bug aphid</name>
    <dbReference type="NCBI Taxonomy" id="13262"/>
    <lineage>
        <taxon>Eukaryota</taxon>
        <taxon>Metazoa</taxon>
        <taxon>Ecdysozoa</taxon>
        <taxon>Arthropoda</taxon>
        <taxon>Hexapoda</taxon>
        <taxon>Insecta</taxon>
        <taxon>Pterygota</taxon>
        <taxon>Neoptera</taxon>
        <taxon>Paraneoptera</taxon>
        <taxon>Hemiptera</taxon>
        <taxon>Sternorrhyncha</taxon>
        <taxon>Aphidomorpha</taxon>
        <taxon>Aphidoidea</taxon>
        <taxon>Aphididae</taxon>
        <taxon>Aphidini</taxon>
        <taxon>Schizaphis</taxon>
    </lineage>
</organism>
<evidence type="ECO:0000256" key="6">
    <source>
        <dbReference type="ARBA" id="ARBA00022759"/>
    </source>
</evidence>
<dbReference type="GO" id="GO:0043137">
    <property type="term" value="P:DNA replication, removal of RNA primer"/>
    <property type="evidence" value="ECO:0007669"/>
    <property type="project" value="TreeGrafter"/>
</dbReference>
<dbReference type="AlphaFoldDB" id="A0A2S2NFP2"/>
<evidence type="ECO:0000259" key="9">
    <source>
        <dbReference type="PROSITE" id="PS50879"/>
    </source>
</evidence>
<evidence type="ECO:0000256" key="7">
    <source>
        <dbReference type="ARBA" id="ARBA00022801"/>
    </source>
</evidence>
<dbReference type="InterPro" id="IPR050092">
    <property type="entry name" value="RNase_H"/>
</dbReference>
<dbReference type="PANTHER" id="PTHR10642">
    <property type="entry name" value="RIBONUCLEASE H1"/>
    <property type="match status" value="1"/>
</dbReference>
<proteinExistence type="inferred from homology"/>